<feature type="transmembrane region" description="Helical" evidence="1">
    <location>
        <begin position="18"/>
        <end position="39"/>
    </location>
</feature>
<evidence type="ECO:0000256" key="1">
    <source>
        <dbReference type="SAM" id="Phobius"/>
    </source>
</evidence>
<dbReference type="PANTHER" id="PTHR35762">
    <property type="entry name" value="TRANSMEMBRANE PROTEIN"/>
    <property type="match status" value="1"/>
</dbReference>
<dbReference type="PANTHER" id="PTHR35762:SF2">
    <property type="entry name" value="TRANSMEMBRANE PROTEIN"/>
    <property type="match status" value="1"/>
</dbReference>
<evidence type="ECO:0000313" key="3">
    <source>
        <dbReference type="Proteomes" id="UP001140949"/>
    </source>
</evidence>
<reference evidence="2" key="1">
    <citation type="journal article" date="2023" name="GigaByte">
        <title>Genome assembly of the bearded iris, Iris pallida Lam.</title>
        <authorList>
            <person name="Bruccoleri R.E."/>
            <person name="Oakeley E.J."/>
            <person name="Faust A.M.E."/>
            <person name="Altorfer M."/>
            <person name="Dessus-Babus S."/>
            <person name="Burckhardt D."/>
            <person name="Oertli M."/>
            <person name="Naumann U."/>
            <person name="Petersen F."/>
            <person name="Wong J."/>
        </authorList>
    </citation>
    <scope>NUCLEOTIDE SEQUENCE</scope>
    <source>
        <strain evidence="2">GSM-AAB239-AS_SAM_17_03QT</strain>
    </source>
</reference>
<comment type="caution">
    <text evidence="2">The sequence shown here is derived from an EMBL/GenBank/DDBJ whole genome shotgun (WGS) entry which is preliminary data.</text>
</comment>
<accession>A0AAX6FGD0</accession>
<protein>
    <submittedName>
        <fullName evidence="2">Uncharacterized protein</fullName>
    </submittedName>
</protein>
<keyword evidence="1" id="KW-0812">Transmembrane</keyword>
<organism evidence="2 3">
    <name type="scientific">Iris pallida</name>
    <name type="common">Sweet iris</name>
    <dbReference type="NCBI Taxonomy" id="29817"/>
    <lineage>
        <taxon>Eukaryota</taxon>
        <taxon>Viridiplantae</taxon>
        <taxon>Streptophyta</taxon>
        <taxon>Embryophyta</taxon>
        <taxon>Tracheophyta</taxon>
        <taxon>Spermatophyta</taxon>
        <taxon>Magnoliopsida</taxon>
        <taxon>Liliopsida</taxon>
        <taxon>Asparagales</taxon>
        <taxon>Iridaceae</taxon>
        <taxon>Iridoideae</taxon>
        <taxon>Irideae</taxon>
        <taxon>Iris</taxon>
    </lineage>
</organism>
<reference evidence="2" key="2">
    <citation type="submission" date="2023-04" db="EMBL/GenBank/DDBJ databases">
        <authorList>
            <person name="Bruccoleri R.E."/>
            <person name="Oakeley E.J."/>
            <person name="Faust A.-M."/>
            <person name="Dessus-Babus S."/>
            <person name="Altorfer M."/>
            <person name="Burckhardt D."/>
            <person name="Oertli M."/>
            <person name="Naumann U."/>
            <person name="Petersen F."/>
            <person name="Wong J."/>
        </authorList>
    </citation>
    <scope>NUCLEOTIDE SEQUENCE</scope>
    <source>
        <strain evidence="2">GSM-AAB239-AS_SAM_17_03QT</strain>
        <tissue evidence="2">Leaf</tissue>
    </source>
</reference>
<name>A0AAX6FGD0_IRIPA</name>
<sequence length="180" mass="20293">MEEESMAKSGKPKALRRVVLFFLLSVLSFHSYPSLLQLLMVDVSSLERKAIFLVFNFILLFLAKDSGLLSTPSTAERRRRRIDDIDATAKDKHVANTDDCAAIQVEEKMAQVDQEISKATSSSSSSSVELVVVEEFVEEDGEGSTVDVDELNRRCEEFIEMVKRTRQMEACLAPREEDQP</sequence>
<dbReference type="Proteomes" id="UP001140949">
    <property type="component" value="Unassembled WGS sequence"/>
</dbReference>
<feature type="transmembrane region" description="Helical" evidence="1">
    <location>
        <begin position="51"/>
        <end position="71"/>
    </location>
</feature>
<keyword evidence="1" id="KW-0472">Membrane</keyword>
<keyword evidence="1" id="KW-1133">Transmembrane helix</keyword>
<dbReference type="AlphaFoldDB" id="A0AAX6FGD0"/>
<dbReference type="EMBL" id="JANAVB010028820">
    <property type="protein sequence ID" value="KAJ6815490.1"/>
    <property type="molecule type" value="Genomic_DNA"/>
</dbReference>
<gene>
    <name evidence="2" type="ORF">M6B38_133310</name>
</gene>
<keyword evidence="3" id="KW-1185">Reference proteome</keyword>
<evidence type="ECO:0000313" key="2">
    <source>
        <dbReference type="EMBL" id="KAJ6815490.1"/>
    </source>
</evidence>
<proteinExistence type="predicted"/>